<evidence type="ECO:0000256" key="5">
    <source>
        <dbReference type="ARBA" id="ARBA00009320"/>
    </source>
</evidence>
<gene>
    <name evidence="11" type="primary">ilvE</name>
    <name evidence="12" type="ORF">GCM10023144_03560</name>
</gene>
<dbReference type="InterPro" id="IPR050571">
    <property type="entry name" value="Class-IV_PLP-Dep_Aminotrnsfr"/>
</dbReference>
<dbReference type="InterPro" id="IPR001544">
    <property type="entry name" value="Aminotrans_IV"/>
</dbReference>
<evidence type="ECO:0000256" key="1">
    <source>
        <dbReference type="ARBA" id="ARBA00003109"/>
    </source>
</evidence>
<dbReference type="Pfam" id="PF01063">
    <property type="entry name" value="Aminotran_4"/>
    <property type="match status" value="1"/>
</dbReference>
<sequence length="307" mass="34238">MQRDTPAGEIWMDGEFLPFGDAAVHVLTHTLHYGLGAFEGLRVYDGELGPAIFRLRDHTDRLFDSAHILGLELPFTREALMDAQAALVRRNGLRAGYLRPLVFLGDEKRGLDPTGARVHVSIACWPWGAYLGEGAMERGIRVKVSSLARHHVNVQMCRSKSVSTYANSILASREVRADGYDEALLLDTEGFVAEGAGENLFIVRRGVLYEPDVTSALDGITRRTVIELAREEGWQVASRRLTRDEVYIADEAFFTGTAAEVTPIVEIDRRRIGSGTPGPFTRRLQQRYHACVHGEEAGHREWLTPVR</sequence>
<keyword evidence="11" id="KW-0663">Pyridoxal phosphate</keyword>
<dbReference type="EC" id="2.6.1.42" evidence="11"/>
<comment type="function">
    <text evidence="1 11">Acts on leucine, isoleucine and valine.</text>
</comment>
<comment type="catalytic activity">
    <reaction evidence="10 11">
        <text>L-leucine + 2-oxoglutarate = 4-methyl-2-oxopentanoate + L-glutamate</text>
        <dbReference type="Rhea" id="RHEA:18321"/>
        <dbReference type="ChEBI" id="CHEBI:16810"/>
        <dbReference type="ChEBI" id="CHEBI:17865"/>
        <dbReference type="ChEBI" id="CHEBI:29985"/>
        <dbReference type="ChEBI" id="CHEBI:57427"/>
        <dbReference type="EC" id="2.6.1.42"/>
    </reaction>
</comment>
<comment type="similarity">
    <text evidence="5 11">Belongs to the class-IV pyridoxal-phosphate-dependent aminotransferase family.</text>
</comment>
<evidence type="ECO:0000256" key="8">
    <source>
        <dbReference type="ARBA" id="ARBA00048212"/>
    </source>
</evidence>
<keyword evidence="11" id="KW-0028">Amino-acid biosynthesis</keyword>
<evidence type="ECO:0000256" key="9">
    <source>
        <dbReference type="ARBA" id="ARBA00048798"/>
    </source>
</evidence>
<dbReference type="InterPro" id="IPR043132">
    <property type="entry name" value="BCAT-like_C"/>
</dbReference>
<comment type="cofactor">
    <cofactor evidence="11">
        <name>pyridoxal 5'-phosphate</name>
        <dbReference type="ChEBI" id="CHEBI:597326"/>
    </cofactor>
</comment>
<dbReference type="RefSeq" id="WP_345245699.1">
    <property type="nucleotide sequence ID" value="NZ_BAABFO010000001.1"/>
</dbReference>
<evidence type="ECO:0000256" key="2">
    <source>
        <dbReference type="ARBA" id="ARBA00004824"/>
    </source>
</evidence>
<comment type="pathway">
    <text evidence="2 11">Amino-acid biosynthesis; L-isoleucine biosynthesis; L-isoleucine from 2-oxobutanoate: step 4/4.</text>
</comment>
<keyword evidence="6 11" id="KW-0032">Aminotransferase</keyword>
<dbReference type="InterPro" id="IPR005785">
    <property type="entry name" value="B_amino_transI"/>
</dbReference>
<protein>
    <recommendedName>
        <fullName evidence="11">Branched-chain-amino-acid aminotransferase</fullName>
        <shortName evidence="11">BCAT</shortName>
        <ecNumber evidence="11">2.6.1.42</ecNumber>
    </recommendedName>
</protein>
<accession>A0ABP8GER0</accession>
<dbReference type="NCBIfam" id="TIGR01122">
    <property type="entry name" value="ilvE_I"/>
    <property type="match status" value="1"/>
</dbReference>
<dbReference type="Gene3D" id="3.20.10.10">
    <property type="entry name" value="D-amino Acid Aminotransferase, subunit A, domain 2"/>
    <property type="match status" value="1"/>
</dbReference>
<evidence type="ECO:0000256" key="3">
    <source>
        <dbReference type="ARBA" id="ARBA00004931"/>
    </source>
</evidence>
<evidence type="ECO:0000256" key="7">
    <source>
        <dbReference type="ARBA" id="ARBA00022679"/>
    </source>
</evidence>
<comment type="pathway">
    <text evidence="3 11">Amino-acid biosynthesis; L-valine biosynthesis; L-valine from pyruvate: step 4/4.</text>
</comment>
<dbReference type="EMBL" id="BAABFO010000001">
    <property type="protein sequence ID" value="GAA4323036.1"/>
    <property type="molecule type" value="Genomic_DNA"/>
</dbReference>
<name>A0ABP8GER0_9BURK</name>
<comment type="caution">
    <text evidence="12">The sequence shown here is derived from an EMBL/GenBank/DDBJ whole genome shotgun (WGS) entry which is preliminary data.</text>
</comment>
<proteinExistence type="inferred from homology"/>
<reference evidence="13" key="1">
    <citation type="journal article" date="2019" name="Int. J. Syst. Evol. Microbiol.">
        <title>The Global Catalogue of Microorganisms (GCM) 10K type strain sequencing project: providing services to taxonomists for standard genome sequencing and annotation.</title>
        <authorList>
            <consortium name="The Broad Institute Genomics Platform"/>
            <consortium name="The Broad Institute Genome Sequencing Center for Infectious Disease"/>
            <person name="Wu L."/>
            <person name="Ma J."/>
        </authorList>
    </citation>
    <scope>NUCLEOTIDE SEQUENCE [LARGE SCALE GENOMIC DNA]</scope>
    <source>
        <strain evidence="13">JCM 17666</strain>
    </source>
</reference>
<dbReference type="PANTHER" id="PTHR42743">
    <property type="entry name" value="AMINO-ACID AMINOTRANSFERASE"/>
    <property type="match status" value="1"/>
</dbReference>
<organism evidence="12 13">
    <name type="scientific">Pigmentiphaga soli</name>
    <dbReference type="NCBI Taxonomy" id="1007095"/>
    <lineage>
        <taxon>Bacteria</taxon>
        <taxon>Pseudomonadati</taxon>
        <taxon>Pseudomonadota</taxon>
        <taxon>Betaproteobacteria</taxon>
        <taxon>Burkholderiales</taxon>
        <taxon>Alcaligenaceae</taxon>
        <taxon>Pigmentiphaga</taxon>
    </lineage>
</organism>
<dbReference type="InterPro" id="IPR043131">
    <property type="entry name" value="BCAT-like_N"/>
</dbReference>
<dbReference type="PANTHER" id="PTHR42743:SF11">
    <property type="entry name" value="AMINODEOXYCHORISMATE LYASE"/>
    <property type="match status" value="1"/>
</dbReference>
<dbReference type="Gene3D" id="3.30.470.10">
    <property type="match status" value="1"/>
</dbReference>
<dbReference type="SUPFAM" id="SSF56752">
    <property type="entry name" value="D-aminoacid aminotransferase-like PLP-dependent enzymes"/>
    <property type="match status" value="1"/>
</dbReference>
<keyword evidence="7 11" id="KW-0808">Transferase</keyword>
<evidence type="ECO:0000256" key="10">
    <source>
        <dbReference type="ARBA" id="ARBA00049229"/>
    </source>
</evidence>
<keyword evidence="11" id="KW-0100">Branched-chain amino acid biosynthesis</keyword>
<keyword evidence="13" id="KW-1185">Reference proteome</keyword>
<comment type="catalytic activity">
    <reaction evidence="9 11">
        <text>L-isoleucine + 2-oxoglutarate = (S)-3-methyl-2-oxopentanoate + L-glutamate</text>
        <dbReference type="Rhea" id="RHEA:24801"/>
        <dbReference type="ChEBI" id="CHEBI:16810"/>
        <dbReference type="ChEBI" id="CHEBI:29985"/>
        <dbReference type="ChEBI" id="CHEBI:35146"/>
        <dbReference type="ChEBI" id="CHEBI:58045"/>
        <dbReference type="EC" id="2.6.1.42"/>
    </reaction>
</comment>
<dbReference type="Proteomes" id="UP001501671">
    <property type="component" value="Unassembled WGS sequence"/>
</dbReference>
<evidence type="ECO:0000256" key="4">
    <source>
        <dbReference type="ARBA" id="ARBA00005072"/>
    </source>
</evidence>
<evidence type="ECO:0000313" key="13">
    <source>
        <dbReference type="Proteomes" id="UP001501671"/>
    </source>
</evidence>
<dbReference type="NCBIfam" id="NF005146">
    <property type="entry name" value="PRK06606.1"/>
    <property type="match status" value="1"/>
</dbReference>
<evidence type="ECO:0000256" key="6">
    <source>
        <dbReference type="ARBA" id="ARBA00022576"/>
    </source>
</evidence>
<evidence type="ECO:0000256" key="11">
    <source>
        <dbReference type="RuleBase" id="RU364094"/>
    </source>
</evidence>
<comment type="catalytic activity">
    <reaction evidence="8 11">
        <text>L-valine + 2-oxoglutarate = 3-methyl-2-oxobutanoate + L-glutamate</text>
        <dbReference type="Rhea" id="RHEA:24813"/>
        <dbReference type="ChEBI" id="CHEBI:11851"/>
        <dbReference type="ChEBI" id="CHEBI:16810"/>
        <dbReference type="ChEBI" id="CHEBI:29985"/>
        <dbReference type="ChEBI" id="CHEBI:57762"/>
        <dbReference type="EC" id="2.6.1.42"/>
    </reaction>
</comment>
<evidence type="ECO:0000313" key="12">
    <source>
        <dbReference type="EMBL" id="GAA4323036.1"/>
    </source>
</evidence>
<dbReference type="CDD" id="cd00449">
    <property type="entry name" value="PLPDE_IV"/>
    <property type="match status" value="1"/>
</dbReference>
<comment type="pathway">
    <text evidence="4 11">Amino-acid biosynthesis; L-leucine biosynthesis; L-leucine from 3-methyl-2-oxobutanoate: step 4/4.</text>
</comment>
<dbReference type="InterPro" id="IPR036038">
    <property type="entry name" value="Aminotransferase-like"/>
</dbReference>